<dbReference type="AlphaFoldDB" id="A0A1B9QA68"/>
<comment type="caution">
    <text evidence="1">The sequence shown here is derived from an EMBL/GenBank/DDBJ whole genome shotgun (WGS) entry which is preliminary data.</text>
</comment>
<accession>A0A1B9QA68</accession>
<dbReference type="RefSeq" id="WP_017105754.1">
    <property type="nucleotide sequence ID" value="NZ_MAKA01000161.1"/>
</dbReference>
<evidence type="ECO:0000313" key="1">
    <source>
        <dbReference type="EMBL" id="PME56045.1"/>
    </source>
</evidence>
<proteinExistence type="predicted"/>
<dbReference type="PANTHER" id="PTHR30348:SF9">
    <property type="entry name" value="UPF0759 PROTEIN YECE"/>
    <property type="match status" value="1"/>
</dbReference>
<evidence type="ECO:0000313" key="2">
    <source>
        <dbReference type="Proteomes" id="UP000235778"/>
    </source>
</evidence>
<dbReference type="EMBL" id="MCSI01000186">
    <property type="protein sequence ID" value="PME56045.1"/>
    <property type="molecule type" value="Genomic_DNA"/>
</dbReference>
<evidence type="ECO:0008006" key="3">
    <source>
        <dbReference type="Google" id="ProtNLM"/>
    </source>
</evidence>
<dbReference type="Proteomes" id="UP000235778">
    <property type="component" value="Unassembled WGS sequence"/>
</dbReference>
<sequence length="301" mass="34673">MDASVITTETLPLRLGLTMWSHSEWQSQFYGKGTKPAERLEKYTQVFHTVEGNTTFYATPSVSTVNNWKAASHDDFKFTFKLPKFITHQQHLKHCQAELKEFLLTMSPLHRRIGQWTIQLPHSFEPSMLPALQKFCTLFPKDMQLGVEVRHLGFFDKGDAEKRFNHWLIEEGINRIIMDSRPVFSAPPTTEAVIDAHQKKPRVPVHAIATANNPMVRFIGHPDQEPNLAFFKPWFAKLPTWLNEGKQPYLMIHTPDNNHAPELAIAIYKQLQTQVAEHTQITLPNLVEFPAQKGDHQISMF</sequence>
<dbReference type="InterPro" id="IPR002763">
    <property type="entry name" value="DUF72"/>
</dbReference>
<reference evidence="2" key="1">
    <citation type="submission" date="2016-07" db="EMBL/GenBank/DDBJ databases">
        <title>Nontailed viruses are major unrecognized killers of bacteria in the ocean.</title>
        <authorList>
            <person name="Kauffman K."/>
            <person name="Hussain F."/>
            <person name="Yang J."/>
            <person name="Arevalo P."/>
            <person name="Brown J."/>
            <person name="Cutler M."/>
            <person name="Kelly L."/>
            <person name="Polz M.F."/>
        </authorList>
    </citation>
    <scope>NUCLEOTIDE SEQUENCE [LARGE SCALE GENOMIC DNA]</scope>
    <source>
        <strain evidence="2">10N.286.55.C1</strain>
    </source>
</reference>
<organism evidence="1 2">
    <name type="scientific">Vibrio lentus</name>
    <dbReference type="NCBI Taxonomy" id="136468"/>
    <lineage>
        <taxon>Bacteria</taxon>
        <taxon>Pseudomonadati</taxon>
        <taxon>Pseudomonadota</taxon>
        <taxon>Gammaproteobacteria</taxon>
        <taxon>Vibrionales</taxon>
        <taxon>Vibrionaceae</taxon>
        <taxon>Vibrio</taxon>
    </lineage>
</organism>
<dbReference type="InterPro" id="IPR036520">
    <property type="entry name" value="UPF0759_sf"/>
</dbReference>
<dbReference type="Pfam" id="PF01904">
    <property type="entry name" value="DUF72"/>
    <property type="match status" value="1"/>
</dbReference>
<dbReference type="PANTHER" id="PTHR30348">
    <property type="entry name" value="UNCHARACTERIZED PROTEIN YECE"/>
    <property type="match status" value="1"/>
</dbReference>
<protein>
    <recommendedName>
        <fullName evidence="3">DUF72 domain-containing protein</fullName>
    </recommendedName>
</protein>
<dbReference type="Gene3D" id="3.20.20.410">
    <property type="entry name" value="Protein of unknown function UPF0759"/>
    <property type="match status" value="1"/>
</dbReference>
<name>A0A1B9QA68_9VIBR</name>
<dbReference type="SUPFAM" id="SSF117396">
    <property type="entry name" value="TM1631-like"/>
    <property type="match status" value="1"/>
</dbReference>
<gene>
    <name evidence="1" type="ORF">BCV30_19555</name>
</gene>